<feature type="transmembrane region" description="Helical" evidence="11">
    <location>
        <begin position="275"/>
        <end position="296"/>
    </location>
</feature>
<evidence type="ECO:0000313" key="20">
    <source>
        <dbReference type="Proteomes" id="UP000642265"/>
    </source>
</evidence>
<dbReference type="Proteomes" id="UP000642265">
    <property type="component" value="Unassembled WGS sequence"/>
</dbReference>
<dbReference type="InterPro" id="IPR050616">
    <property type="entry name" value="CPA3_Na-H_Antiporter_A"/>
</dbReference>
<keyword evidence="7 11" id="KW-1133">Transmembrane helix</keyword>
<reference evidence="18" key="3">
    <citation type="submission" date="2020-10" db="EMBL/GenBank/DDBJ databases">
        <title>Enrichment of novel Verrucomicrobia, Bacteroidetes and Krumholzibacteria in an oxygen-limited, methane- and iron-fed bioreactor inoculated with Bothnian Sea sediments.</title>
        <authorList>
            <person name="Martins P.D."/>
            <person name="de Jong A."/>
            <person name="Lenstra W.K."/>
            <person name="van Helmond N.A.G.M."/>
            <person name="Slomp C.P."/>
            <person name="Jetten M.S.M."/>
            <person name="Welte C.U."/>
            <person name="Rasigraf O."/>
        </authorList>
    </citation>
    <scope>NUCLEOTIDE SEQUENCE</scope>
    <source>
        <strain evidence="18">MAG47</strain>
    </source>
</reference>
<feature type="transmembrane region" description="Helical" evidence="11">
    <location>
        <begin position="464"/>
        <end position="484"/>
    </location>
</feature>
<dbReference type="AlphaFoldDB" id="A0A011UJR3"/>
<feature type="transmembrane region" description="Helical" evidence="11">
    <location>
        <begin position="113"/>
        <end position="130"/>
    </location>
</feature>
<feature type="transmembrane region" description="Helical" evidence="11">
    <location>
        <begin position="168"/>
        <end position="190"/>
    </location>
</feature>
<evidence type="ECO:0000256" key="3">
    <source>
        <dbReference type="ARBA" id="ARBA00022449"/>
    </source>
</evidence>
<protein>
    <submittedName>
        <fullName evidence="18">Monovalent cation/H+ antiporter subunit A</fullName>
    </submittedName>
</protein>
<dbReference type="Pfam" id="PF13244">
    <property type="entry name" value="MbhD"/>
    <property type="match status" value="1"/>
</dbReference>
<evidence type="ECO:0000259" key="16">
    <source>
        <dbReference type="Pfam" id="PF20501"/>
    </source>
</evidence>
<feature type="domain" description="MrpA C-terminal/MbhE" evidence="16">
    <location>
        <begin position="702"/>
        <end position="798"/>
    </location>
</feature>
<feature type="transmembrane region" description="Helical" evidence="11">
    <location>
        <begin position="636"/>
        <end position="656"/>
    </location>
</feature>
<dbReference type="EMBL" id="WBWX01000003">
    <property type="protein sequence ID" value="KAB2799374.1"/>
    <property type="molecule type" value="Genomic_DNA"/>
</dbReference>
<feature type="transmembrane region" description="Helical" evidence="11">
    <location>
        <begin position="611"/>
        <end position="629"/>
    </location>
</feature>
<feature type="transmembrane region" description="Helical" evidence="11">
    <location>
        <begin position="819"/>
        <end position="842"/>
    </location>
</feature>
<feature type="transmembrane region" description="Helical" evidence="11">
    <location>
        <begin position="704"/>
        <end position="725"/>
    </location>
</feature>
<feature type="transmembrane region" description="Helical" evidence="11">
    <location>
        <begin position="210"/>
        <end position="235"/>
    </location>
</feature>
<dbReference type="Pfam" id="PF00662">
    <property type="entry name" value="Proton_antipo_N"/>
    <property type="match status" value="1"/>
</dbReference>
<dbReference type="GO" id="GO:0015297">
    <property type="term" value="F:antiporter activity"/>
    <property type="evidence" value="ECO:0007669"/>
    <property type="project" value="UniProtKB-KW"/>
</dbReference>
<dbReference type="Pfam" id="PF04039">
    <property type="entry name" value="MnhB"/>
    <property type="match status" value="1"/>
</dbReference>
<dbReference type="InterPro" id="IPR046806">
    <property type="entry name" value="MrpA_C/MbhE"/>
</dbReference>
<feature type="transmembrane region" description="Helical" evidence="11">
    <location>
        <begin position="81"/>
        <end position="101"/>
    </location>
</feature>
<feature type="domain" description="Na+/H+ antiporter MnhB subunit-related protein" evidence="14">
    <location>
        <begin position="823"/>
        <end position="945"/>
    </location>
</feature>
<keyword evidence="3" id="KW-0050">Antiport</keyword>
<dbReference type="GO" id="GO:1902600">
    <property type="term" value="P:proton transmembrane transport"/>
    <property type="evidence" value="ECO:0007669"/>
    <property type="project" value="UniProtKB-KW"/>
</dbReference>
<dbReference type="GO" id="GO:0005886">
    <property type="term" value="C:plasma membrane"/>
    <property type="evidence" value="ECO:0007669"/>
    <property type="project" value="UniProtKB-SubCell"/>
</dbReference>
<evidence type="ECO:0000313" key="18">
    <source>
        <dbReference type="EMBL" id="MBE0564108.1"/>
    </source>
</evidence>
<dbReference type="EMBL" id="JACZKO010000071">
    <property type="protein sequence ID" value="MBE0564108.1"/>
    <property type="molecule type" value="Genomic_DNA"/>
</dbReference>
<feature type="transmembrane region" description="Helical" evidence="11">
    <location>
        <begin position="136"/>
        <end position="156"/>
    </location>
</feature>
<feature type="transmembrane region" description="Helical" evidence="11">
    <location>
        <begin position="6"/>
        <end position="25"/>
    </location>
</feature>
<sequence length="971" mass="105407">MTMDGRMLFLLVLLPFLGSAITGLFRGADRSGSAWFTAAIALVAFIVTASLYPIVSDGKVLHGTVEWLPAYGLNVTFRMDGFAWLFAMLITGIGLLVVIYARYYMSPEDPVPRFFSFLLSFMGSMLGVVLSGNLILLAVFWELTSIFSFLLIGYWYHNASARDGARMALTVTGIGGFCLLAGVLILGHIVGSYDLDTVLAAGNIVRTHPLYSVALILILLGAFTKSAQFPFHFWLPNAMAAPTPVSAYLHSATMVKAGVFLLARLWPVLSGTEEWFWIVGSAGLITLLIASFFAVFQQDLKGLLAYSTISNLGLITVLLSLGSPLAAVAAIFHMVNHAIFKASLFMAAGIIDHETGTRDMRKLSGLLRPMPYTATLAMVASAAMAGVPLLNGFISKEMFFAEAVETHMASWLDTITPYVATIAGIFTVAYSVRFIYSTFFGPPPHDLPHEPHEPPHWMRRPIELLVLLCLLIGIIPGLSIGPFLHSAVLSVLGKATPEYSLSVWHGFNLPLMMSIVAMIGGILLHWMLKNYLATSEDGPPLFRHLQGQRIFERVLVTLSWNWARKAESFLSTRRLQPQLRIVVAVAVLAAAWPIFVSGLQSGSLGAQPVDPIFAGLWILGGACAIGAAYQAKYHRLAALILLGGAGLVTCITFVWLSAPDLAVTQLLVEIVTTVLLLLGLRWLPKRWEDPDPLPVQIGPRIRRYRDLLLAIGSGAGVAVIAYAVMTRISPSSIGDYFLENAYSGGGGKNVVNVILVDFRAFDTFGEIAVLGIVGLTVFALLRRFRPAPDTTGSTAQQKIQDAYDEAAPDRKAGETLADYLAVPSVIMQWLFPVIIVLAVHLFLRGHDLPGGGFAAGITLAIAFLLQYLASGARVVEDRLRILPLRWIGLGLLFAAATGAGSWFFGYPFLTTFFQYTEIPHIGKMPTASALLFDLGVFTLVVGATVLVLIALAHQSLRKHRVEKLAATKEEN</sequence>
<dbReference type="PANTHER" id="PTHR43373:SF1">
    <property type="entry name" value="NA(+)_H(+) ANTIPORTER SUBUNIT A"/>
    <property type="match status" value="1"/>
</dbReference>
<gene>
    <name evidence="17" type="ORF">F9L06_12450</name>
    <name evidence="18" type="ORF">IH622_25310</name>
</gene>
<feature type="transmembrane region" description="Helical" evidence="11">
    <location>
        <begin position="247"/>
        <end position="269"/>
    </location>
</feature>
<dbReference type="PANTHER" id="PTHR43373">
    <property type="entry name" value="NA(+)/H(+) ANTIPORTER SUBUNIT"/>
    <property type="match status" value="1"/>
</dbReference>
<dbReference type="InterPro" id="IPR005663">
    <property type="entry name" value="MrpA/MnhA1/PhaAB"/>
</dbReference>
<comment type="caution">
    <text evidence="18">The sequence shown here is derived from an EMBL/GenBank/DDBJ whole genome shotgun (WGS) entry which is preliminary data.</text>
</comment>
<evidence type="ECO:0000259" key="14">
    <source>
        <dbReference type="Pfam" id="PF04039"/>
    </source>
</evidence>
<evidence type="ECO:0000259" key="15">
    <source>
        <dbReference type="Pfam" id="PF13244"/>
    </source>
</evidence>
<keyword evidence="9 11" id="KW-0472">Membrane</keyword>
<dbReference type="GeneID" id="61314861"/>
<evidence type="ECO:0000313" key="17">
    <source>
        <dbReference type="EMBL" id="KAB2799374.1"/>
    </source>
</evidence>
<dbReference type="Pfam" id="PF20501">
    <property type="entry name" value="MbhE"/>
    <property type="match status" value="1"/>
</dbReference>
<evidence type="ECO:0000313" key="19">
    <source>
        <dbReference type="Proteomes" id="UP000441102"/>
    </source>
</evidence>
<proteinExistence type="predicted"/>
<feature type="domain" description="NADH-Ubiquinone oxidoreductase (complex I) chain 5 N-terminal" evidence="13">
    <location>
        <begin position="71"/>
        <end position="115"/>
    </location>
</feature>
<evidence type="ECO:0000256" key="2">
    <source>
        <dbReference type="ARBA" id="ARBA00022448"/>
    </source>
</evidence>
<feature type="transmembrane region" description="Helical" evidence="11">
    <location>
        <begin position="763"/>
        <end position="781"/>
    </location>
</feature>
<evidence type="ECO:0000259" key="13">
    <source>
        <dbReference type="Pfam" id="PF00662"/>
    </source>
</evidence>
<accession>A0A011UJR3</accession>
<feature type="transmembrane region" description="Helical" evidence="11">
    <location>
        <begin position="415"/>
        <end position="436"/>
    </location>
</feature>
<evidence type="ECO:0000259" key="12">
    <source>
        <dbReference type="Pfam" id="PF00361"/>
    </source>
</evidence>
<dbReference type="InterPro" id="IPR001516">
    <property type="entry name" value="Proton_antipo_N"/>
</dbReference>
<dbReference type="NCBIfam" id="TIGR00940">
    <property type="entry name" value="2a6301s01"/>
    <property type="match status" value="1"/>
</dbReference>
<keyword evidence="4" id="KW-1003">Cell membrane</keyword>
<keyword evidence="6" id="KW-0375">Hydrogen ion transport</keyword>
<dbReference type="InterPro" id="IPR007182">
    <property type="entry name" value="MnhB"/>
</dbReference>
<feature type="transmembrane region" description="Helical" evidence="11">
    <location>
        <begin position="303"/>
        <end position="321"/>
    </location>
</feature>
<comment type="subcellular location">
    <subcellularLocation>
        <location evidence="1">Cell membrane</location>
        <topology evidence="1">Multi-pass membrane protein</topology>
    </subcellularLocation>
    <subcellularLocation>
        <location evidence="10">Membrane</location>
        <topology evidence="10">Multi-pass membrane protein</topology>
    </subcellularLocation>
</comment>
<dbReference type="InterPro" id="IPR001750">
    <property type="entry name" value="ND/Mrp_TM"/>
</dbReference>
<feature type="transmembrane region" description="Helical" evidence="11">
    <location>
        <begin position="848"/>
        <end position="865"/>
    </location>
</feature>
<feature type="transmembrane region" description="Helical" evidence="11">
    <location>
        <begin position="886"/>
        <end position="909"/>
    </location>
</feature>
<evidence type="ECO:0000256" key="7">
    <source>
        <dbReference type="ARBA" id="ARBA00022989"/>
    </source>
</evidence>
<feature type="transmembrane region" description="Helical" evidence="11">
    <location>
        <begin position="504"/>
        <end position="526"/>
    </location>
</feature>
<evidence type="ECO:0000256" key="5">
    <source>
        <dbReference type="ARBA" id="ARBA00022692"/>
    </source>
</evidence>
<evidence type="ECO:0000256" key="6">
    <source>
        <dbReference type="ARBA" id="ARBA00022781"/>
    </source>
</evidence>
<evidence type="ECO:0000256" key="1">
    <source>
        <dbReference type="ARBA" id="ARBA00004651"/>
    </source>
</evidence>
<dbReference type="RefSeq" id="WP_010658729.1">
    <property type="nucleotide sequence ID" value="NZ_CP044971.1"/>
</dbReference>
<dbReference type="Pfam" id="PF00361">
    <property type="entry name" value="Proton_antipo_M"/>
    <property type="match status" value="1"/>
</dbReference>
<organism evidence="18 20">
    <name type="scientific">Brucella anthropi</name>
    <name type="common">Ochrobactrum anthropi</name>
    <dbReference type="NCBI Taxonomy" id="529"/>
    <lineage>
        <taxon>Bacteria</taxon>
        <taxon>Pseudomonadati</taxon>
        <taxon>Pseudomonadota</taxon>
        <taxon>Alphaproteobacteria</taxon>
        <taxon>Hyphomicrobiales</taxon>
        <taxon>Brucellaceae</taxon>
        <taxon>Brucella/Ochrobactrum group</taxon>
        <taxon>Brucella</taxon>
    </lineage>
</organism>
<reference evidence="18" key="2">
    <citation type="submission" date="2020-09" db="EMBL/GenBank/DDBJ databases">
        <authorList>
            <person name="Dalcin Martins P."/>
        </authorList>
    </citation>
    <scope>NUCLEOTIDE SEQUENCE</scope>
    <source>
        <strain evidence="18">MAG47</strain>
    </source>
</reference>
<evidence type="ECO:0000256" key="9">
    <source>
        <dbReference type="ARBA" id="ARBA00023136"/>
    </source>
</evidence>
<feature type="domain" description="MrpA C-terminal/MbhD" evidence="15">
    <location>
        <begin position="622"/>
        <end position="685"/>
    </location>
</feature>
<keyword evidence="2" id="KW-0813">Transport</keyword>
<feature type="transmembrane region" description="Helical" evidence="11">
    <location>
        <begin position="327"/>
        <end position="351"/>
    </location>
</feature>
<evidence type="ECO:0000256" key="11">
    <source>
        <dbReference type="SAM" id="Phobius"/>
    </source>
</evidence>
<reference evidence="17 19" key="1">
    <citation type="submission" date="2019-09" db="EMBL/GenBank/DDBJ databases">
        <title>Taxonomic organization of the family Brucellaceae based on a phylogenomic approach.</title>
        <authorList>
            <person name="Leclercq S."/>
            <person name="Cloeckaert A."/>
            <person name="Zygmunt M.S."/>
        </authorList>
    </citation>
    <scope>NUCLEOTIDE SEQUENCE [LARGE SCALE GENOMIC DNA]</scope>
    <source>
        <strain evidence="17 19">CCUG 34461</strain>
    </source>
</reference>
<feature type="transmembrane region" description="Helical" evidence="11">
    <location>
        <begin position="929"/>
        <end position="951"/>
    </location>
</feature>
<evidence type="ECO:0000256" key="4">
    <source>
        <dbReference type="ARBA" id="ARBA00022475"/>
    </source>
</evidence>
<feature type="transmembrane region" description="Helical" evidence="11">
    <location>
        <begin position="662"/>
        <end position="683"/>
    </location>
</feature>
<dbReference type="PRINTS" id="PR01434">
    <property type="entry name" value="NADHDHGNASE5"/>
</dbReference>
<feature type="domain" description="NADH:quinone oxidoreductase/Mrp antiporter transmembrane" evidence="12">
    <location>
        <begin position="131"/>
        <end position="409"/>
    </location>
</feature>
<dbReference type="Proteomes" id="UP000441102">
    <property type="component" value="Unassembled WGS sequence"/>
</dbReference>
<name>A0A011UJR3_BRUAN</name>
<dbReference type="NCBIfam" id="NF009288">
    <property type="entry name" value="PRK12648.1"/>
    <property type="match status" value="1"/>
</dbReference>
<dbReference type="InterPro" id="IPR025383">
    <property type="entry name" value="MrpA_C/MbhD"/>
</dbReference>
<evidence type="ECO:0000256" key="8">
    <source>
        <dbReference type="ARBA" id="ARBA00023065"/>
    </source>
</evidence>
<feature type="transmembrane region" description="Helical" evidence="11">
    <location>
        <begin position="372"/>
        <end position="395"/>
    </location>
</feature>
<feature type="transmembrane region" description="Helical" evidence="11">
    <location>
        <begin position="579"/>
        <end position="599"/>
    </location>
</feature>
<keyword evidence="8" id="KW-0406">Ion transport</keyword>
<feature type="transmembrane region" description="Helical" evidence="11">
    <location>
        <begin position="34"/>
        <end position="55"/>
    </location>
</feature>
<evidence type="ECO:0000256" key="10">
    <source>
        <dbReference type="RuleBase" id="RU000320"/>
    </source>
</evidence>
<keyword evidence="5 10" id="KW-0812">Transmembrane</keyword>